<dbReference type="AlphaFoldDB" id="Q2LXM8"/>
<dbReference type="InterPro" id="IPR016169">
    <property type="entry name" value="FAD-bd_PCMH_sub2"/>
</dbReference>
<dbReference type="Gene3D" id="1.10.45.10">
    <property type="entry name" value="Vanillyl-alcohol Oxidase, Chain A, domain 4"/>
    <property type="match status" value="1"/>
</dbReference>
<evidence type="ECO:0000259" key="8">
    <source>
        <dbReference type="PROSITE" id="PS51387"/>
    </source>
</evidence>
<dbReference type="PANTHER" id="PTHR11748">
    <property type="entry name" value="D-LACTATE DEHYDROGENASE"/>
    <property type="match status" value="1"/>
</dbReference>
<reference evidence="9 10" key="1">
    <citation type="journal article" date="2007" name="Proc. Natl. Acad. Sci. U.S.A.">
        <title>The genome of Syntrophus aciditrophicus: life at the thermodynamic limit of microbial growth.</title>
        <authorList>
            <person name="McInerney M.J."/>
            <person name="Rohlin L."/>
            <person name="Mouttaki H."/>
            <person name="Kim U."/>
            <person name="Krupp R.S."/>
            <person name="Rios-Hernandez L."/>
            <person name="Sieber J."/>
            <person name="Struchtemeyer C.G."/>
            <person name="Bhattacharyya A."/>
            <person name="Campbell J.W."/>
            <person name="Gunsalus R.P."/>
        </authorList>
    </citation>
    <scope>NUCLEOTIDE SEQUENCE [LARGE SCALE GENOMIC DNA]</scope>
    <source>
        <strain evidence="9 10">SB</strain>
    </source>
</reference>
<evidence type="ECO:0000256" key="7">
    <source>
        <dbReference type="ARBA" id="ARBA00038897"/>
    </source>
</evidence>
<gene>
    <name evidence="9" type="ORF">SYN_00316</name>
</gene>
<dbReference type="InParanoid" id="Q2LXM8"/>
<keyword evidence="6 9" id="KW-0560">Oxidoreductase</keyword>
<dbReference type="InterPro" id="IPR036318">
    <property type="entry name" value="FAD-bd_PCMH-like_sf"/>
</dbReference>
<sequence length="509" mass="56212">MLLCLIQDGAFFFPAFVICSETGLQKKTGIPLLLTRKRIPLQDCRKREHMTTKPYLEEADIVYLTGLVGTERFSRGESIRSHHSHDESFHRPSLPEAVLWPENTGEVSRIVAYACERGIPVTPWGAGSSLEGNPIPVRGGIVLDLQRMNRLLAVRSEDFQADVEAGVIYKELNRILEKEGLFFPPDPGAAATIGGMIGNNASGIRSVRYGATRDYVMRLTVVLPDGQVIRTGSRSRKSSSGYDLCRLFTGAEGTLGIITEATVKLMGLPAAFMAVRATFPSVGDATRTVFEIMRSGLAPGAMEFLDADIVRVLNRDRGLQLEECPTLLMEFSGYSERGLEDEMHFVTEICQANACLLLDRGIGPEERKRLWEIRHLTHESIRRAHPGLLSLSMDVAVPLSRYSGLVAFIKKTVVDLTAYVFGHAGDGNIHVVVMDNPDDETRWAHVEEAHRRIVRQALALEGTCTGEHGVGLGKRGFMAMEHGESLETMKKIKALLDPRGIMNPGKMFP</sequence>
<dbReference type="FunFam" id="3.30.465.10:FF:000016">
    <property type="entry name" value="probable D-lactate dehydrogenase, mitochondrial"/>
    <property type="match status" value="1"/>
</dbReference>
<dbReference type="FunCoup" id="Q2LXM8">
    <property type="interactions" value="384"/>
</dbReference>
<dbReference type="STRING" id="56780.SYN_00316"/>
<evidence type="ECO:0000313" key="9">
    <source>
        <dbReference type="EMBL" id="ABC78835.1"/>
    </source>
</evidence>
<dbReference type="EMBL" id="CP000252">
    <property type="protein sequence ID" value="ABC78835.1"/>
    <property type="molecule type" value="Genomic_DNA"/>
</dbReference>
<keyword evidence="3" id="KW-0285">Flavoprotein</keyword>
<evidence type="ECO:0000313" key="10">
    <source>
        <dbReference type="Proteomes" id="UP000001933"/>
    </source>
</evidence>
<dbReference type="HOGENOM" id="CLU_017779_3_0_7"/>
<dbReference type="Pfam" id="PF02913">
    <property type="entry name" value="FAD-oxidase_C"/>
    <property type="match status" value="1"/>
</dbReference>
<evidence type="ECO:0000256" key="4">
    <source>
        <dbReference type="ARBA" id="ARBA00022827"/>
    </source>
</evidence>
<dbReference type="Gene3D" id="3.30.465.10">
    <property type="match status" value="1"/>
</dbReference>
<dbReference type="InterPro" id="IPR016164">
    <property type="entry name" value="FAD-linked_Oxase-like_C"/>
</dbReference>
<dbReference type="InterPro" id="IPR016166">
    <property type="entry name" value="FAD-bd_PCMH"/>
</dbReference>
<dbReference type="GO" id="GO:0004458">
    <property type="term" value="F:D-lactate dehydrogenase (cytochrome) activity"/>
    <property type="evidence" value="ECO:0007669"/>
    <property type="project" value="UniProtKB-EC"/>
</dbReference>
<protein>
    <recommendedName>
        <fullName evidence="7">D-lactate dehydrogenase (cytochrome)</fullName>
        <ecNumber evidence="7">1.1.2.4</ecNumber>
    </recommendedName>
</protein>
<name>Q2LXM8_SYNAS</name>
<dbReference type="SUPFAM" id="SSF56176">
    <property type="entry name" value="FAD-binding/transporter-associated domain-like"/>
    <property type="match status" value="1"/>
</dbReference>
<dbReference type="GO" id="GO:1903457">
    <property type="term" value="P:lactate catabolic process"/>
    <property type="evidence" value="ECO:0007669"/>
    <property type="project" value="TreeGrafter"/>
</dbReference>
<dbReference type="Proteomes" id="UP000001933">
    <property type="component" value="Chromosome"/>
</dbReference>
<dbReference type="FunFam" id="3.30.70.2740:FF:000001">
    <property type="entry name" value="D-lactate dehydrogenase mitochondrial"/>
    <property type="match status" value="1"/>
</dbReference>
<organism evidence="9 10">
    <name type="scientific">Syntrophus aciditrophicus (strain SB)</name>
    <dbReference type="NCBI Taxonomy" id="56780"/>
    <lineage>
        <taxon>Bacteria</taxon>
        <taxon>Pseudomonadati</taxon>
        <taxon>Thermodesulfobacteriota</taxon>
        <taxon>Syntrophia</taxon>
        <taxon>Syntrophales</taxon>
        <taxon>Syntrophaceae</taxon>
        <taxon>Syntrophus</taxon>
    </lineage>
</organism>
<dbReference type="Pfam" id="PF01565">
    <property type="entry name" value="FAD_binding_4"/>
    <property type="match status" value="1"/>
</dbReference>
<evidence type="ECO:0000256" key="5">
    <source>
        <dbReference type="ARBA" id="ARBA00022946"/>
    </source>
</evidence>
<proteinExistence type="inferred from homology"/>
<dbReference type="GO" id="GO:0008720">
    <property type="term" value="F:D-lactate dehydrogenase (NAD+) activity"/>
    <property type="evidence" value="ECO:0007669"/>
    <property type="project" value="TreeGrafter"/>
</dbReference>
<dbReference type="GO" id="GO:0071949">
    <property type="term" value="F:FAD binding"/>
    <property type="evidence" value="ECO:0007669"/>
    <property type="project" value="InterPro"/>
</dbReference>
<evidence type="ECO:0000256" key="1">
    <source>
        <dbReference type="ARBA" id="ARBA00001974"/>
    </source>
</evidence>
<dbReference type="PANTHER" id="PTHR11748:SF111">
    <property type="entry name" value="D-LACTATE DEHYDROGENASE, MITOCHONDRIAL-RELATED"/>
    <property type="match status" value="1"/>
</dbReference>
<keyword evidence="10" id="KW-1185">Reference proteome</keyword>
<dbReference type="FunFam" id="1.10.45.10:FF:000001">
    <property type="entry name" value="D-lactate dehydrogenase mitochondrial"/>
    <property type="match status" value="1"/>
</dbReference>
<dbReference type="eggNOG" id="COG0277">
    <property type="taxonomic scope" value="Bacteria"/>
</dbReference>
<evidence type="ECO:0000256" key="3">
    <source>
        <dbReference type="ARBA" id="ARBA00022630"/>
    </source>
</evidence>
<keyword evidence="5" id="KW-0809">Transit peptide</keyword>
<dbReference type="InterPro" id="IPR016171">
    <property type="entry name" value="Vanillyl_alc_oxidase_C-sub2"/>
</dbReference>
<accession>Q2LXM8</accession>
<keyword evidence="4" id="KW-0274">FAD</keyword>
<dbReference type="InterPro" id="IPR004113">
    <property type="entry name" value="FAD-bd_oxidored_4_C"/>
</dbReference>
<dbReference type="PROSITE" id="PS51387">
    <property type="entry name" value="FAD_PCMH"/>
    <property type="match status" value="1"/>
</dbReference>
<dbReference type="EC" id="1.1.2.4" evidence="7"/>
<feature type="domain" description="FAD-binding PCMH-type" evidence="8">
    <location>
        <begin position="91"/>
        <end position="268"/>
    </location>
</feature>
<dbReference type="KEGG" id="sat:SYN_00316"/>
<evidence type="ECO:0000256" key="6">
    <source>
        <dbReference type="ARBA" id="ARBA00023002"/>
    </source>
</evidence>
<comment type="similarity">
    <text evidence="2">Belongs to the FAD-binding oxidoreductase/transferase type 4 family.</text>
</comment>
<evidence type="ECO:0000256" key="2">
    <source>
        <dbReference type="ARBA" id="ARBA00008000"/>
    </source>
</evidence>
<dbReference type="SUPFAM" id="SSF55103">
    <property type="entry name" value="FAD-linked oxidases, C-terminal domain"/>
    <property type="match status" value="1"/>
</dbReference>
<dbReference type="InterPro" id="IPR006094">
    <property type="entry name" value="Oxid_FAD_bind_N"/>
</dbReference>
<dbReference type="Gene3D" id="3.30.70.2740">
    <property type="match status" value="1"/>
</dbReference>
<comment type="cofactor">
    <cofactor evidence="1">
        <name>FAD</name>
        <dbReference type="ChEBI" id="CHEBI:57692"/>
    </cofactor>
</comment>